<protein>
    <submittedName>
        <fullName evidence="2">Uncharacterized protein</fullName>
    </submittedName>
</protein>
<evidence type="ECO:0000256" key="1">
    <source>
        <dbReference type="SAM" id="Phobius"/>
    </source>
</evidence>
<evidence type="ECO:0000313" key="4">
    <source>
        <dbReference type="Proteomes" id="UP001429100"/>
    </source>
</evidence>
<proteinExistence type="predicted"/>
<evidence type="ECO:0000313" key="2">
    <source>
        <dbReference type="EMBL" id="CUV07990.1"/>
    </source>
</evidence>
<dbReference type="EMBL" id="LN877954">
    <property type="protein sequence ID" value="CUV07990.1"/>
    <property type="molecule type" value="Genomic_DNA"/>
</dbReference>
<feature type="transmembrane region" description="Helical" evidence="1">
    <location>
        <begin position="109"/>
        <end position="131"/>
    </location>
</feature>
<dbReference type="AlphaFoldDB" id="A0A0S4TKR1"/>
<gene>
    <name evidence="2" type="ORF">CHUDEA8_4390</name>
    <name evidence="3" type="ORF">GY17_00000883</name>
</gene>
<keyword evidence="1" id="KW-0472">Membrane</keyword>
<keyword evidence="1" id="KW-0812">Transmembrane</keyword>
<dbReference type="OrthoDB" id="342576at2759"/>
<keyword evidence="1" id="KW-1133">Transmembrane helix</keyword>
<evidence type="ECO:0000313" key="3">
    <source>
        <dbReference type="EMBL" id="PPS98127.1"/>
    </source>
</evidence>
<feature type="transmembrane region" description="Helical" evidence="1">
    <location>
        <begin position="137"/>
        <end position="160"/>
    </location>
</feature>
<dbReference type="EMBL" id="JTAI01000002">
    <property type="protein sequence ID" value="PPS98127.1"/>
    <property type="molecule type" value="Genomic_DNA"/>
</dbReference>
<reference evidence="3 4" key="3">
    <citation type="submission" date="2017-10" db="EMBL/GenBank/DDBJ databases">
        <title>Consistent, comparative and evidence-based genome annotation and re-annotation for the closely-related species, Cryptosporidium parvum, C. hominis and C. tyzzeri.</title>
        <authorList>
            <person name="Baptista R.P."/>
            <person name="Li Y."/>
            <person name="Sateriale A."/>
            <person name="Striepen B."/>
            <person name="Kissinger J.C."/>
        </authorList>
    </citation>
    <scope>NUCLEOTIDE SEQUENCE [LARGE SCALE GENOMIC DNA]</scope>
    <source>
        <strain evidence="3">30976</strain>
    </source>
</reference>
<name>A0A0S4TKR1_CRYHO</name>
<reference evidence="3 4" key="1">
    <citation type="submission" date="2014-11" db="EMBL/GenBank/DDBJ databases">
        <title>Comparative genomic analysis of Cryptosporidium hominis reveals occurrence of genetic recombination in virulent subtypes.</title>
        <authorList>
            <person name="Guo Y."/>
            <person name="Tang K."/>
            <person name="Frace M."/>
            <person name="Li N."/>
            <person name="Roellig D.M."/>
            <person name="Sammons S."/>
            <person name="Knipe K."/>
            <person name="Rowe L."/>
            <person name="Feng Y."/>
            <person name="Xiao L."/>
        </authorList>
    </citation>
    <scope>NUCLEOTIDE SEQUENCE [LARGE SCALE GENOMIC DNA]</scope>
    <source>
        <strain evidence="3">30976</strain>
    </source>
</reference>
<accession>A0A0S4TKR1</accession>
<dbReference type="Proteomes" id="UP001429100">
    <property type="component" value="Unassembled WGS sequence"/>
</dbReference>
<dbReference type="VEuPathDB" id="CryptoDB:GY17_00000883"/>
<dbReference type="VEuPathDB" id="CryptoDB:Chro.80503"/>
<organism evidence="2">
    <name type="scientific">Cryptosporidium hominis</name>
    <dbReference type="NCBI Taxonomy" id="237895"/>
    <lineage>
        <taxon>Eukaryota</taxon>
        <taxon>Sar</taxon>
        <taxon>Alveolata</taxon>
        <taxon>Apicomplexa</taxon>
        <taxon>Conoidasida</taxon>
        <taxon>Coccidia</taxon>
        <taxon>Eucoccidiorida</taxon>
        <taxon>Eimeriorina</taxon>
        <taxon>Cryptosporidiidae</taxon>
        <taxon>Cryptosporidium</taxon>
    </lineage>
</organism>
<dbReference type="Proteomes" id="UP000199752">
    <property type="component" value="Chromosome 8"/>
</dbReference>
<sequence>MSYAETLKNQSESLLSSAQQGIDKAREYADYEKASGFLFPHPLGKVGPLPLRRVVTILSSITLAFSIFQIFTAMSFPGLIVAIARFGVGVIGLIAAYQKQESTSKMYAYAQALLLTISSLLLVSAIFFAIIRLGFSVFSFVVLIISIITVGFDYFAAWVASSYYEALRRGVSVESQA</sequence>
<feature type="transmembrane region" description="Helical" evidence="1">
    <location>
        <begin position="54"/>
        <end position="72"/>
    </location>
</feature>
<reference evidence="2" key="2">
    <citation type="submission" date="2015-08" db="EMBL/GenBank/DDBJ databases">
        <authorList>
            <person name="Babu N.S."/>
            <person name="Beckwith C.J."/>
            <person name="Beseler K.G."/>
            <person name="Brison A."/>
            <person name="Carone J.V."/>
            <person name="Caskin T.P."/>
            <person name="Diamond M."/>
            <person name="Durham M.E."/>
            <person name="Foxe J.M."/>
            <person name="Go M."/>
            <person name="Henderson B.A."/>
            <person name="Jones I.B."/>
            <person name="McGettigan J.A."/>
            <person name="Micheletti S.J."/>
            <person name="Nasrallah M.E."/>
            <person name="Ortiz D."/>
            <person name="Piller C.R."/>
            <person name="Privatt S.R."/>
            <person name="Schneider S.L."/>
            <person name="Sharp S."/>
            <person name="Smith T.C."/>
            <person name="Stanton J.D."/>
            <person name="Ullery H.E."/>
            <person name="Wilson R.J."/>
            <person name="Serrano M.G."/>
            <person name="Buck G."/>
            <person name="Lee V."/>
            <person name="Wang Y."/>
            <person name="Carvalho R."/>
            <person name="Voegtly L."/>
            <person name="Shi R."/>
            <person name="Duckworth R."/>
            <person name="Johnson A."/>
            <person name="Loviza R."/>
            <person name="Walstead R."/>
            <person name="Shah Z."/>
            <person name="Kiflezghi M."/>
            <person name="Wade K."/>
            <person name="Ball S.L."/>
            <person name="Bradley K.W."/>
            <person name="Asai D.J."/>
            <person name="Bowman C.A."/>
            <person name="Russell D.A."/>
            <person name="Pope W.H."/>
            <person name="Jacobs-Sera D."/>
            <person name="Hendrix R.W."/>
            <person name="Hatfull G.F."/>
        </authorList>
    </citation>
    <scope>NUCLEOTIDE SEQUENCE [LARGE SCALE GENOMIC DNA]</scope>
</reference>
<dbReference type="VEuPathDB" id="CryptoDB:CHUDEA8_4390"/>
<feature type="transmembrane region" description="Helical" evidence="1">
    <location>
        <begin position="78"/>
        <end position="97"/>
    </location>
</feature>
<dbReference type="VEuPathDB" id="CryptoDB:ChTU502y2012_405g0655"/>
<keyword evidence="4" id="KW-1185">Reference proteome</keyword>